<organism evidence="2 3">
    <name type="scientific">Gordonia sesuvii</name>
    <dbReference type="NCBI Taxonomy" id="3116777"/>
    <lineage>
        <taxon>Bacteria</taxon>
        <taxon>Bacillati</taxon>
        <taxon>Actinomycetota</taxon>
        <taxon>Actinomycetes</taxon>
        <taxon>Mycobacteriales</taxon>
        <taxon>Gordoniaceae</taxon>
        <taxon>Gordonia</taxon>
    </lineage>
</organism>
<evidence type="ECO:0000259" key="1">
    <source>
        <dbReference type="PROSITE" id="PS01124"/>
    </source>
</evidence>
<dbReference type="InterPro" id="IPR018060">
    <property type="entry name" value="HTH_AraC"/>
</dbReference>
<dbReference type="Proteomes" id="UP001347146">
    <property type="component" value="Unassembled WGS sequence"/>
</dbReference>
<evidence type="ECO:0000313" key="2">
    <source>
        <dbReference type="EMBL" id="MEE3850251.1"/>
    </source>
</evidence>
<dbReference type="EMBL" id="JAZDUF010000002">
    <property type="protein sequence ID" value="MEE3850251.1"/>
    <property type="molecule type" value="Genomic_DNA"/>
</dbReference>
<gene>
    <name evidence="2" type="ORF">VZC37_07890</name>
</gene>
<comment type="caution">
    <text evidence="2">The sequence shown here is derived from an EMBL/GenBank/DDBJ whole genome shotgun (WGS) entry which is preliminary data.</text>
</comment>
<dbReference type="Gene3D" id="1.10.10.60">
    <property type="entry name" value="Homeodomain-like"/>
    <property type="match status" value="1"/>
</dbReference>
<accession>A0ABU7MCG5</accession>
<sequence>MTESPVPPEVLTRRVMDFVRSHLSDLDLSERVIADNLGVAIAQIRDLSASTQFDLDRWIVAERLRLAHHTLARQGSGWHPEQSRRWGFGSTSDFIEEFTAAYGVSPRDWQRISAEERRAGRPPDERC</sequence>
<feature type="domain" description="HTH araC/xylS-type" evidence="1">
    <location>
        <begin position="13"/>
        <end position="112"/>
    </location>
</feature>
<proteinExistence type="predicted"/>
<dbReference type="PROSITE" id="PS01124">
    <property type="entry name" value="HTH_ARAC_FAMILY_2"/>
    <property type="match status" value="1"/>
</dbReference>
<reference evidence="2 3" key="1">
    <citation type="submission" date="2024-01" db="EMBL/GenBank/DDBJ databases">
        <title>Draft genome sequence of Gordonia sp. LSe1-13.</title>
        <authorList>
            <person name="Suphannarot A."/>
            <person name="Mingma R."/>
        </authorList>
    </citation>
    <scope>NUCLEOTIDE SEQUENCE [LARGE SCALE GENOMIC DNA]</scope>
    <source>
        <strain evidence="2 3">LSe1-13</strain>
    </source>
</reference>
<evidence type="ECO:0000313" key="3">
    <source>
        <dbReference type="Proteomes" id="UP001347146"/>
    </source>
</evidence>
<protein>
    <recommendedName>
        <fullName evidence="1">HTH araC/xylS-type domain-containing protein</fullName>
    </recommendedName>
</protein>
<keyword evidence="3" id="KW-1185">Reference proteome</keyword>
<dbReference type="RefSeq" id="WP_330431925.1">
    <property type="nucleotide sequence ID" value="NZ_JAZDUF010000002.1"/>
</dbReference>
<name>A0ABU7MCG5_9ACTN</name>